<evidence type="ECO:0000313" key="2">
    <source>
        <dbReference type="EMBL" id="KFO65929.1"/>
    </source>
</evidence>
<dbReference type="STRING" id="85066.A0A091FBJ0"/>
<dbReference type="PANTHER" id="PTHR33166">
    <property type="entry name" value="GAG_P30 DOMAIN-CONTAINING PROTEIN"/>
    <property type="match status" value="1"/>
</dbReference>
<protein>
    <recommendedName>
        <fullName evidence="1">Core shell protein Gag P30 domain-containing protein</fullName>
    </recommendedName>
</protein>
<dbReference type="InterPro" id="IPR050462">
    <property type="entry name" value="Retroviral_Gag-Pol_poly"/>
</dbReference>
<dbReference type="InterPro" id="IPR003036">
    <property type="entry name" value="Gag_P30"/>
</dbReference>
<evidence type="ECO:0000313" key="3">
    <source>
        <dbReference type="Proteomes" id="UP000052976"/>
    </source>
</evidence>
<accession>A0A091FBJ0</accession>
<reference evidence="2 3" key="1">
    <citation type="submission" date="2014-04" db="EMBL/GenBank/DDBJ databases">
        <title>Genome evolution of avian class.</title>
        <authorList>
            <person name="Zhang G."/>
            <person name="Li C."/>
        </authorList>
    </citation>
    <scope>NUCLEOTIDE SEQUENCE [LARGE SCALE GENOMIC DNA]</scope>
    <source>
        <strain evidence="2">BGI_N302</strain>
    </source>
</reference>
<dbReference type="EMBL" id="KK719753">
    <property type="protein sequence ID" value="KFO65929.1"/>
    <property type="molecule type" value="Genomic_DNA"/>
</dbReference>
<keyword evidence="3" id="KW-1185">Reference proteome</keyword>
<sequence>RMLVKVPFSTADLEAWEKVAKNYRGDPIGTAEKFKFMIKQHNPDWGGIQLMLEALTETEKQLVLKTAGDLAEDSRRGTDKDIKEFFPLQDLNWDPNSQLYKDMLENYQKYIIKGIERVICKTINWSALYAVKQGPLESPSEFLD</sequence>
<dbReference type="AlphaFoldDB" id="A0A091FBJ0"/>
<dbReference type="Proteomes" id="UP000052976">
    <property type="component" value="Unassembled WGS sequence"/>
</dbReference>
<proteinExistence type="predicted"/>
<organism evidence="2 3">
    <name type="scientific">Corvus brachyrhynchos</name>
    <name type="common">American crow</name>
    <dbReference type="NCBI Taxonomy" id="85066"/>
    <lineage>
        <taxon>Eukaryota</taxon>
        <taxon>Metazoa</taxon>
        <taxon>Chordata</taxon>
        <taxon>Craniata</taxon>
        <taxon>Vertebrata</taxon>
        <taxon>Euteleostomi</taxon>
        <taxon>Archelosauria</taxon>
        <taxon>Archosauria</taxon>
        <taxon>Dinosauria</taxon>
        <taxon>Saurischia</taxon>
        <taxon>Theropoda</taxon>
        <taxon>Coelurosauria</taxon>
        <taxon>Aves</taxon>
        <taxon>Neognathae</taxon>
        <taxon>Neoaves</taxon>
        <taxon>Telluraves</taxon>
        <taxon>Australaves</taxon>
        <taxon>Passeriformes</taxon>
        <taxon>Corvoidea</taxon>
        <taxon>Corvidae</taxon>
        <taxon>Corvus</taxon>
    </lineage>
</organism>
<dbReference type="SUPFAM" id="SSF47943">
    <property type="entry name" value="Retrovirus capsid protein, N-terminal core domain"/>
    <property type="match status" value="1"/>
</dbReference>
<dbReference type="Gene3D" id="1.10.375.10">
    <property type="entry name" value="Human Immunodeficiency Virus Type 1 Capsid Protein"/>
    <property type="match status" value="1"/>
</dbReference>
<name>A0A091FBJ0_CORBR</name>
<dbReference type="GO" id="GO:0019068">
    <property type="term" value="P:virion assembly"/>
    <property type="evidence" value="ECO:0007669"/>
    <property type="project" value="InterPro"/>
</dbReference>
<dbReference type="InterPro" id="IPR008919">
    <property type="entry name" value="Retrov_capsid_N"/>
</dbReference>
<feature type="non-terminal residue" evidence="2">
    <location>
        <position position="144"/>
    </location>
</feature>
<dbReference type="Pfam" id="PF02093">
    <property type="entry name" value="Gag_p30"/>
    <property type="match status" value="1"/>
</dbReference>
<feature type="domain" description="Core shell protein Gag P30" evidence="1">
    <location>
        <begin position="12"/>
        <end position="144"/>
    </location>
</feature>
<gene>
    <name evidence="2" type="ORF">N302_07314</name>
</gene>
<evidence type="ECO:0000259" key="1">
    <source>
        <dbReference type="Pfam" id="PF02093"/>
    </source>
</evidence>
<feature type="non-terminal residue" evidence="2">
    <location>
        <position position="1"/>
    </location>
</feature>